<dbReference type="EMBL" id="FPBT01000001">
    <property type="protein sequence ID" value="SFU28136.1"/>
    <property type="molecule type" value="Genomic_DNA"/>
</dbReference>
<reference evidence="1 2" key="1">
    <citation type="submission" date="2016-10" db="EMBL/GenBank/DDBJ databases">
        <authorList>
            <person name="de Groot N.N."/>
        </authorList>
    </citation>
    <scope>NUCLEOTIDE SEQUENCE [LARGE SCALE GENOMIC DNA]</scope>
    <source>
        <strain evidence="1 2">KHGC13</strain>
    </source>
</reference>
<name>A0A1I7EW28_9FIRM</name>
<dbReference type="Proteomes" id="UP000198817">
    <property type="component" value="Unassembled WGS sequence"/>
</dbReference>
<organism evidence="1 2">
    <name type="scientific">Eubacterium pyruvativorans</name>
    <dbReference type="NCBI Taxonomy" id="155865"/>
    <lineage>
        <taxon>Bacteria</taxon>
        <taxon>Bacillati</taxon>
        <taxon>Bacillota</taxon>
        <taxon>Clostridia</taxon>
        <taxon>Eubacteriales</taxon>
        <taxon>Eubacteriaceae</taxon>
        <taxon>Eubacterium</taxon>
    </lineage>
</organism>
<sequence>MEKDTFYNFRPTDEVGNYVKFDDVNRRMMVKITTRLTSYPEDYALIRYEDVKDAELTEDGGIRVLVSVGGDRVIPVSRRHPKEALTILSRIRTIGFKL</sequence>
<dbReference type="AlphaFoldDB" id="A0A1I7EW28"/>
<protein>
    <submittedName>
        <fullName evidence="1">Uncharacterized protein</fullName>
    </submittedName>
</protein>
<keyword evidence="2" id="KW-1185">Reference proteome</keyword>
<evidence type="ECO:0000313" key="1">
    <source>
        <dbReference type="EMBL" id="SFU28136.1"/>
    </source>
</evidence>
<evidence type="ECO:0000313" key="2">
    <source>
        <dbReference type="Proteomes" id="UP000198817"/>
    </source>
</evidence>
<dbReference type="STRING" id="155865.SAMN05216515_10245"/>
<accession>A0A1I7EW28</accession>
<proteinExistence type="predicted"/>
<dbReference type="RefSeq" id="WP_090469072.1">
    <property type="nucleotide sequence ID" value="NZ_FOWF01000002.1"/>
</dbReference>
<dbReference type="OrthoDB" id="236568at2"/>
<gene>
    <name evidence="1" type="ORF">SAMN05216508_10144</name>
</gene>